<dbReference type="Proteomes" id="UP000036987">
    <property type="component" value="Unassembled WGS sequence"/>
</dbReference>
<reference evidence="4" key="1">
    <citation type="journal article" date="2016" name="Nature">
        <title>The genome of the seagrass Zostera marina reveals angiosperm adaptation to the sea.</title>
        <authorList>
            <person name="Olsen J.L."/>
            <person name="Rouze P."/>
            <person name="Verhelst B."/>
            <person name="Lin Y.-C."/>
            <person name="Bayer T."/>
            <person name="Collen J."/>
            <person name="Dattolo E."/>
            <person name="De Paoli E."/>
            <person name="Dittami S."/>
            <person name="Maumus F."/>
            <person name="Michel G."/>
            <person name="Kersting A."/>
            <person name="Lauritano C."/>
            <person name="Lohaus R."/>
            <person name="Toepel M."/>
            <person name="Tonon T."/>
            <person name="Vanneste K."/>
            <person name="Amirebrahimi M."/>
            <person name="Brakel J."/>
            <person name="Bostroem C."/>
            <person name="Chovatia M."/>
            <person name="Grimwood J."/>
            <person name="Jenkins J.W."/>
            <person name="Jueterbock A."/>
            <person name="Mraz A."/>
            <person name="Stam W.T."/>
            <person name="Tice H."/>
            <person name="Bornberg-Bauer E."/>
            <person name="Green P.J."/>
            <person name="Pearson G.A."/>
            <person name="Procaccini G."/>
            <person name="Duarte C.M."/>
            <person name="Schmutz J."/>
            <person name="Reusch T.B.H."/>
            <person name="Van de Peer Y."/>
        </authorList>
    </citation>
    <scope>NUCLEOTIDE SEQUENCE [LARGE SCALE GENOMIC DNA]</scope>
    <source>
        <strain evidence="4">cv. Finnish</strain>
    </source>
</reference>
<dbReference type="STRING" id="29655.A0A0K9NK67"/>
<dbReference type="InterPro" id="IPR056993">
    <property type="entry name" value="TRIP4_3rd_dom"/>
</dbReference>
<comment type="caution">
    <text evidence="3">The sequence shown here is derived from an EMBL/GenBank/DDBJ whole genome shotgun (WGS) entry which is preliminary data.</text>
</comment>
<gene>
    <name evidence="3" type="ORF">ZOSMA_89G01020</name>
</gene>
<dbReference type="OMA" id="CEMAPLE"/>
<dbReference type="EMBL" id="LFYR01002109">
    <property type="protein sequence ID" value="KMZ57149.1"/>
    <property type="molecule type" value="Genomic_DNA"/>
</dbReference>
<accession>A0A0K9NK67</accession>
<dbReference type="InterPro" id="IPR039128">
    <property type="entry name" value="TRIP4-like"/>
</dbReference>
<dbReference type="PANTHER" id="PTHR12963">
    <property type="entry name" value="THYROID RECEPTOR INTERACTING PROTEIN RELATED"/>
    <property type="match status" value="1"/>
</dbReference>
<dbReference type="OrthoDB" id="338816at2759"/>
<dbReference type="Pfam" id="PF06221">
    <property type="entry name" value="zf-C2HC5"/>
    <property type="match status" value="1"/>
</dbReference>
<dbReference type="GO" id="GO:0072344">
    <property type="term" value="P:rescue of stalled ribosome"/>
    <property type="evidence" value="ECO:0007669"/>
    <property type="project" value="InterPro"/>
</dbReference>
<evidence type="ECO:0000313" key="3">
    <source>
        <dbReference type="EMBL" id="KMZ57149.1"/>
    </source>
</evidence>
<keyword evidence="4" id="KW-1185">Reference proteome</keyword>
<name>A0A0K9NK67_ZOSMR</name>
<dbReference type="GO" id="GO:0005634">
    <property type="term" value="C:nucleus"/>
    <property type="evidence" value="ECO:0000318"/>
    <property type="project" value="GO_Central"/>
</dbReference>
<sequence length="375" mass="42250">MTPGEWLEKALLVLCGKLETGLELDADIISGLVSYCELAAPQDAAEYLHNIIGEKASEDVTREYLKRRDRMEDIPIDGSSKLIAYVKPPIDERSSNAPKKQMRSLKEENVITMTAINHVGSSGSKEMPTISKKKKRFEKVVSLEEVTKGSMLFHKGMPCTCQARRHKLVSNCLSCGKIVCEQEGEGPCSFCGALVLQEGSTYAGIESTEVYATEKETNAIALAKRLVDYDQNSAPRTKIFDDQSDYYEIDGNNWLSKEEKDRLTKEKKEIEEYREVQKNKLIVTFDLIGRKVVVNENEASEMGSEYKILRPAEKGEFCRIKPNPSAQVQPRFIDPDPLRNISRGKQTRFRNGLCLEITGRVQHDVNNDKSIKSSE</sequence>
<feature type="domain" description="Activating signal cointegrator 1 third" evidence="2">
    <location>
        <begin position="242"/>
        <end position="294"/>
    </location>
</feature>
<organism evidence="3 4">
    <name type="scientific">Zostera marina</name>
    <name type="common">Eelgrass</name>
    <dbReference type="NCBI Taxonomy" id="29655"/>
    <lineage>
        <taxon>Eukaryota</taxon>
        <taxon>Viridiplantae</taxon>
        <taxon>Streptophyta</taxon>
        <taxon>Embryophyta</taxon>
        <taxon>Tracheophyta</taxon>
        <taxon>Spermatophyta</taxon>
        <taxon>Magnoliopsida</taxon>
        <taxon>Liliopsida</taxon>
        <taxon>Zosteraceae</taxon>
        <taxon>Zostera</taxon>
    </lineage>
</organism>
<protein>
    <submittedName>
        <fullName evidence="3">Putative Activating signal cointegrator</fullName>
    </submittedName>
</protein>
<dbReference type="PANTHER" id="PTHR12963:SF4">
    <property type="entry name" value="ACTIVATING SIGNAL COINTEGRATOR 1"/>
    <property type="match status" value="1"/>
</dbReference>
<evidence type="ECO:0000313" key="4">
    <source>
        <dbReference type="Proteomes" id="UP000036987"/>
    </source>
</evidence>
<evidence type="ECO:0000259" key="2">
    <source>
        <dbReference type="Pfam" id="PF23134"/>
    </source>
</evidence>
<feature type="domain" description="TRIP4/RQT4 C2HC5-type zinc finger" evidence="1">
    <location>
        <begin position="158"/>
        <end position="198"/>
    </location>
</feature>
<evidence type="ECO:0000259" key="1">
    <source>
        <dbReference type="Pfam" id="PF06221"/>
    </source>
</evidence>
<dbReference type="GO" id="GO:0045893">
    <property type="term" value="P:positive regulation of DNA-templated transcription"/>
    <property type="evidence" value="ECO:0000318"/>
    <property type="project" value="GO_Central"/>
</dbReference>
<dbReference type="InterPro" id="IPR009349">
    <property type="entry name" value="TRIP4/RQT4_C2HC5_Znf"/>
</dbReference>
<dbReference type="AlphaFoldDB" id="A0A0K9NK67"/>
<proteinExistence type="predicted"/>
<dbReference type="Pfam" id="PF23134">
    <property type="entry name" value="TRIP4_3rd"/>
    <property type="match status" value="1"/>
</dbReference>
<dbReference type="GO" id="GO:0008270">
    <property type="term" value="F:zinc ion binding"/>
    <property type="evidence" value="ECO:0007669"/>
    <property type="project" value="InterPro"/>
</dbReference>
<dbReference type="GO" id="GO:0180022">
    <property type="term" value="C:RQC-trigger complex"/>
    <property type="evidence" value="ECO:0007669"/>
    <property type="project" value="InterPro"/>
</dbReference>